<feature type="transmembrane region" description="Helical" evidence="1">
    <location>
        <begin position="33"/>
        <end position="50"/>
    </location>
</feature>
<feature type="transmembrane region" description="Helical" evidence="1">
    <location>
        <begin position="70"/>
        <end position="90"/>
    </location>
</feature>
<evidence type="ECO:0000256" key="1">
    <source>
        <dbReference type="SAM" id="Phobius"/>
    </source>
</evidence>
<protein>
    <submittedName>
        <fullName evidence="2">Uncharacterized protein</fullName>
    </submittedName>
</protein>
<dbReference type="Proteomes" id="UP000054988">
    <property type="component" value="Unassembled WGS sequence"/>
</dbReference>
<dbReference type="PANTHER" id="PTHR35043">
    <property type="entry name" value="TRANSCRIPTION FACTOR DOMAIN-CONTAINING PROTEIN"/>
    <property type="match status" value="1"/>
</dbReference>
<accession>A0A0W0FKP0</accession>
<dbReference type="PANTHER" id="PTHR35043:SF7">
    <property type="entry name" value="TRANSCRIPTION FACTOR DOMAIN-CONTAINING PROTEIN"/>
    <property type="match status" value="1"/>
</dbReference>
<feature type="transmembrane region" description="Helical" evidence="1">
    <location>
        <begin position="264"/>
        <end position="282"/>
    </location>
</feature>
<dbReference type="eggNOG" id="ENOG502SI8N">
    <property type="taxonomic scope" value="Eukaryota"/>
</dbReference>
<evidence type="ECO:0000313" key="3">
    <source>
        <dbReference type="Proteomes" id="UP000054988"/>
    </source>
</evidence>
<keyword evidence="1" id="KW-0472">Membrane</keyword>
<feature type="transmembrane region" description="Helical" evidence="1">
    <location>
        <begin position="420"/>
        <end position="440"/>
    </location>
</feature>
<keyword evidence="1" id="KW-0812">Transmembrane</keyword>
<proteinExistence type="predicted"/>
<dbReference type="AlphaFoldDB" id="A0A0W0FKP0"/>
<sequence length="502" mass="56472">MSSLSNTTVSSNGFSPSFGQCVDINDCRTVSSIFWSCFSVIVICTWTAIHPNIPLVGTHSATVFYQNLEIMVLALLTPELIVLWAARQWYSANRIARKFKRYGWGKSHAFFILMGGFALYDGEKFCGYLWEKREEVDEEYWDQIVSLHQRESSGLSPHSSNLADQENDNQAEFATLDANQAHQVIDLEVQSVEGSEDQKSSDPACLLEFFITKGYITITEDEIKDNLSHGDVISKSVAIIQTTWFLLQVIARAAEGLAITELEIVTVAFALLSFATYFLWWNKPLRIRHPIRVDWRRHELTSSNKLDEASGGWVNTMREGVAAILNYTTPSQARNTPDFIAQIIMFPITAIVHFINLASAITNENTAENIPKVLLSARLGKKGPLRLYIPIYCIACVFGGIHCIAWAFRFPTHTDQVLWRISSVIVAIVPFTLGVLHWYLKSIARNISRFVSFLLVTPAMLLGILYMVARAILIVVALSALRDLPPSAYQTVRWTTFIPHIG</sequence>
<keyword evidence="1" id="KW-1133">Transmembrane helix</keyword>
<reference evidence="2 3" key="1">
    <citation type="submission" date="2015-12" db="EMBL/GenBank/DDBJ databases">
        <title>Draft genome sequence of Moniliophthora roreri, the causal agent of frosty pod rot of cacao.</title>
        <authorList>
            <person name="Aime M.C."/>
            <person name="Diaz-Valderrama J.R."/>
            <person name="Kijpornyongpan T."/>
            <person name="Phillips-Mora W."/>
        </authorList>
    </citation>
    <scope>NUCLEOTIDE SEQUENCE [LARGE SCALE GENOMIC DNA]</scope>
    <source>
        <strain evidence="2 3">MCA 2952</strain>
    </source>
</reference>
<dbReference type="EMBL" id="LATX01001878">
    <property type="protein sequence ID" value="KTB36902.1"/>
    <property type="molecule type" value="Genomic_DNA"/>
</dbReference>
<feature type="transmembrane region" description="Helical" evidence="1">
    <location>
        <begin position="387"/>
        <end position="408"/>
    </location>
</feature>
<feature type="transmembrane region" description="Helical" evidence="1">
    <location>
        <begin position="452"/>
        <end position="481"/>
    </location>
</feature>
<organism evidence="2 3">
    <name type="scientific">Moniliophthora roreri</name>
    <name type="common">Frosty pod rot fungus</name>
    <name type="synonym">Monilia roreri</name>
    <dbReference type="NCBI Taxonomy" id="221103"/>
    <lineage>
        <taxon>Eukaryota</taxon>
        <taxon>Fungi</taxon>
        <taxon>Dikarya</taxon>
        <taxon>Basidiomycota</taxon>
        <taxon>Agaricomycotina</taxon>
        <taxon>Agaricomycetes</taxon>
        <taxon>Agaricomycetidae</taxon>
        <taxon>Agaricales</taxon>
        <taxon>Marasmiineae</taxon>
        <taxon>Marasmiaceae</taxon>
        <taxon>Moniliophthora</taxon>
    </lineage>
</organism>
<comment type="caution">
    <text evidence="2">The sequence shown here is derived from an EMBL/GenBank/DDBJ whole genome shotgun (WGS) entry which is preliminary data.</text>
</comment>
<evidence type="ECO:0000313" key="2">
    <source>
        <dbReference type="EMBL" id="KTB36902.1"/>
    </source>
</evidence>
<gene>
    <name evidence="2" type="ORF">WG66_10509</name>
</gene>
<name>A0A0W0FKP0_MONRR</name>